<dbReference type="AlphaFoldDB" id="A0A0V1G8F7"/>
<evidence type="ECO:0000313" key="2">
    <source>
        <dbReference type="Proteomes" id="UP000054805"/>
    </source>
</evidence>
<sequence length="69" mass="7984">LPSLSQLHCLHLFDAPLHILKHLKSVFAVWTFRVFLAMARQTPFLSLFHQSIRVIVFHMSGLATVYTSY</sequence>
<evidence type="ECO:0000313" key="1">
    <source>
        <dbReference type="EMBL" id="KRY94560.1"/>
    </source>
</evidence>
<gene>
    <name evidence="1" type="ORF">T4B_10559</name>
</gene>
<comment type="caution">
    <text evidence="1">The sequence shown here is derived from an EMBL/GenBank/DDBJ whole genome shotgun (WGS) entry which is preliminary data.</text>
</comment>
<keyword evidence="2" id="KW-1185">Reference proteome</keyword>
<accession>A0A0V1G8F7</accession>
<protein>
    <submittedName>
        <fullName evidence="1">Uncharacterized protein</fullName>
    </submittedName>
</protein>
<feature type="non-terminal residue" evidence="1">
    <location>
        <position position="69"/>
    </location>
</feature>
<organism evidence="1 2">
    <name type="scientific">Trichinella pseudospiralis</name>
    <name type="common">Parasitic roundworm</name>
    <dbReference type="NCBI Taxonomy" id="6337"/>
    <lineage>
        <taxon>Eukaryota</taxon>
        <taxon>Metazoa</taxon>
        <taxon>Ecdysozoa</taxon>
        <taxon>Nematoda</taxon>
        <taxon>Enoplea</taxon>
        <taxon>Dorylaimia</taxon>
        <taxon>Trichinellida</taxon>
        <taxon>Trichinellidae</taxon>
        <taxon>Trichinella</taxon>
    </lineage>
</organism>
<proteinExistence type="predicted"/>
<dbReference type="Proteomes" id="UP000054805">
    <property type="component" value="Unassembled WGS sequence"/>
</dbReference>
<reference evidence="1 2" key="1">
    <citation type="submission" date="2015-01" db="EMBL/GenBank/DDBJ databases">
        <title>Evolution of Trichinella species and genotypes.</title>
        <authorList>
            <person name="Korhonen P.K."/>
            <person name="Edoardo P."/>
            <person name="Giuseppe L.R."/>
            <person name="Gasser R.B."/>
        </authorList>
    </citation>
    <scope>NUCLEOTIDE SEQUENCE [LARGE SCALE GENOMIC DNA]</scope>
    <source>
        <strain evidence="1">ISS588</strain>
    </source>
</reference>
<feature type="non-terminal residue" evidence="1">
    <location>
        <position position="1"/>
    </location>
</feature>
<name>A0A0V1G8F7_TRIPS</name>
<dbReference type="EMBL" id="JYDS01005212">
    <property type="protein sequence ID" value="KRY94560.1"/>
    <property type="molecule type" value="Genomic_DNA"/>
</dbReference>